<accession>T1A1L7</accession>
<comment type="caution">
    <text evidence="1">The sequence shown here is derived from an EMBL/GenBank/DDBJ whole genome shotgun (WGS) entry which is preliminary data.</text>
</comment>
<dbReference type="EMBL" id="AUZZ01005138">
    <property type="protein sequence ID" value="EQD50782.1"/>
    <property type="molecule type" value="Genomic_DNA"/>
</dbReference>
<reference evidence="1" key="2">
    <citation type="journal article" date="2014" name="ISME J.">
        <title>Microbial stratification in low pH oxic and suboxic macroscopic growths along an acid mine drainage.</title>
        <authorList>
            <person name="Mendez-Garcia C."/>
            <person name="Mesa V."/>
            <person name="Sprenger R.R."/>
            <person name="Richter M."/>
            <person name="Diez M.S."/>
            <person name="Solano J."/>
            <person name="Bargiela R."/>
            <person name="Golyshina O.V."/>
            <person name="Manteca A."/>
            <person name="Ramos J.L."/>
            <person name="Gallego J.R."/>
            <person name="Llorente I."/>
            <person name="Martins Dos Santos V.A."/>
            <person name="Jensen O.N."/>
            <person name="Pelaez A.I."/>
            <person name="Sanchez J."/>
            <person name="Ferrer M."/>
        </authorList>
    </citation>
    <scope>NUCLEOTIDE SEQUENCE</scope>
</reference>
<dbReference type="InterPro" id="IPR038495">
    <property type="entry name" value="ATPase_E_C"/>
</dbReference>
<gene>
    <name evidence="1" type="ORF">B2A_07181</name>
</gene>
<sequence length="203" mass="22412">MGLDEILKNTGAEADEKIASTLSSAKKEADKIRENADAEAKGISESYRLKADREVKQILNREQSRANIEAKAALQQDIDIEIERAYAGLRGNMDKFIASNVYPKLLSKLAKDAYKLLGSGCTIEIAEADEKRLKAPTGCTVSANAQIKGGLIAYSKDRKKYVDYSLDRIMESIKGRLAKRYSEIIRAGGKTPNPKLREDGQSR</sequence>
<name>T1A1L7_9ZZZZ</name>
<proteinExistence type="predicted"/>
<dbReference type="AlphaFoldDB" id="T1A1L7"/>
<dbReference type="SUPFAM" id="SSF160527">
    <property type="entry name" value="V-type ATPase subunit E-like"/>
    <property type="match status" value="1"/>
</dbReference>
<reference evidence="1" key="1">
    <citation type="submission" date="2013-08" db="EMBL/GenBank/DDBJ databases">
        <authorList>
            <person name="Mendez C."/>
            <person name="Richter M."/>
            <person name="Ferrer M."/>
            <person name="Sanchez J."/>
        </authorList>
    </citation>
    <scope>NUCLEOTIDE SEQUENCE</scope>
</reference>
<organism evidence="1">
    <name type="scientific">mine drainage metagenome</name>
    <dbReference type="NCBI Taxonomy" id="410659"/>
    <lineage>
        <taxon>unclassified sequences</taxon>
        <taxon>metagenomes</taxon>
        <taxon>ecological metagenomes</taxon>
    </lineage>
</organism>
<protein>
    <submittedName>
        <fullName evidence="1">V-type ATP synthase subunit E</fullName>
    </submittedName>
</protein>
<evidence type="ECO:0000313" key="1">
    <source>
        <dbReference type="EMBL" id="EQD50782.1"/>
    </source>
</evidence>
<dbReference type="Gene3D" id="3.30.2320.30">
    <property type="entry name" value="ATP synthase, E subunit, C-terminal"/>
    <property type="match status" value="1"/>
</dbReference>
<dbReference type="Gene3D" id="1.20.5.620">
    <property type="entry name" value="F1F0 ATP synthase subunit B, membrane domain"/>
    <property type="match status" value="1"/>
</dbReference>